<evidence type="ECO:0000256" key="6">
    <source>
        <dbReference type="HAMAP-Rule" id="MF_00163"/>
    </source>
</evidence>
<dbReference type="PIRSF" id="PIRSF004749">
    <property type="entry name" value="Pep_def"/>
    <property type="match status" value="1"/>
</dbReference>
<dbReference type="PANTHER" id="PTHR10458:SF20">
    <property type="entry name" value="PEPTIDE DEFORMYLASE 1"/>
    <property type="match status" value="1"/>
</dbReference>
<dbReference type="EC" id="3.5.1.88" evidence="6"/>
<keyword evidence="3 6" id="KW-0378">Hydrolase</keyword>
<dbReference type="EMBL" id="QPMH01000009">
    <property type="protein sequence ID" value="RDD61765.1"/>
    <property type="molecule type" value="Genomic_DNA"/>
</dbReference>
<evidence type="ECO:0000313" key="8">
    <source>
        <dbReference type="Proteomes" id="UP000253941"/>
    </source>
</evidence>
<dbReference type="FunFam" id="3.90.45.10:FF:000003">
    <property type="entry name" value="Peptide deformylase"/>
    <property type="match status" value="1"/>
</dbReference>
<evidence type="ECO:0000313" key="7">
    <source>
        <dbReference type="EMBL" id="RDD61765.1"/>
    </source>
</evidence>
<feature type="binding site" evidence="6">
    <location>
        <position position="111"/>
    </location>
    <ligand>
        <name>Fe cation</name>
        <dbReference type="ChEBI" id="CHEBI:24875"/>
    </ligand>
</feature>
<evidence type="ECO:0000256" key="4">
    <source>
        <dbReference type="ARBA" id="ARBA00022917"/>
    </source>
</evidence>
<keyword evidence="5 6" id="KW-0408">Iron</keyword>
<gene>
    <name evidence="6" type="primary">def</name>
    <name evidence="7" type="ORF">DRB17_11260</name>
</gene>
<dbReference type="GO" id="GO:0042586">
    <property type="term" value="F:peptide deformylase activity"/>
    <property type="evidence" value="ECO:0007669"/>
    <property type="project" value="UniProtKB-UniRule"/>
</dbReference>
<keyword evidence="4 6" id="KW-0648">Protein biosynthesis</keyword>
<evidence type="ECO:0000256" key="3">
    <source>
        <dbReference type="ARBA" id="ARBA00022801"/>
    </source>
</evidence>
<comment type="caution">
    <text evidence="7">The sequence shown here is derived from an EMBL/GenBank/DDBJ whole genome shotgun (WGS) entry which is preliminary data.</text>
</comment>
<dbReference type="InterPro" id="IPR036821">
    <property type="entry name" value="Peptide_deformylase_sf"/>
</dbReference>
<evidence type="ECO:0000256" key="5">
    <source>
        <dbReference type="ARBA" id="ARBA00023004"/>
    </source>
</evidence>
<dbReference type="PANTHER" id="PTHR10458">
    <property type="entry name" value="PEPTIDE DEFORMYLASE"/>
    <property type="match status" value="1"/>
</dbReference>
<dbReference type="Pfam" id="PF01327">
    <property type="entry name" value="Pep_deformylase"/>
    <property type="match status" value="1"/>
</dbReference>
<dbReference type="InterPro" id="IPR023635">
    <property type="entry name" value="Peptide_deformylase"/>
</dbReference>
<evidence type="ECO:0000256" key="1">
    <source>
        <dbReference type="ARBA" id="ARBA00010759"/>
    </source>
</evidence>
<protein>
    <recommendedName>
        <fullName evidence="6">Peptide deformylase</fullName>
        <shortName evidence="6">PDF</shortName>
        <ecNumber evidence="6">3.5.1.88</ecNumber>
    </recommendedName>
    <alternativeName>
        <fullName evidence="6">Polypeptide deformylase</fullName>
    </alternativeName>
</protein>
<feature type="binding site" evidence="6">
    <location>
        <position position="153"/>
    </location>
    <ligand>
        <name>Fe cation</name>
        <dbReference type="ChEBI" id="CHEBI:24875"/>
    </ligand>
</feature>
<dbReference type="RefSeq" id="WP_114582307.1">
    <property type="nucleotide sequence ID" value="NZ_QPMH01000009.1"/>
</dbReference>
<dbReference type="NCBIfam" id="NF001159">
    <property type="entry name" value="PRK00150.1-3"/>
    <property type="match status" value="1"/>
</dbReference>
<accession>A0A369TBJ7</accession>
<proteinExistence type="inferred from homology"/>
<sequence>MAILKIARMGHPVLGRPAAAVEDPRDPALRQLADDMIATMRDAEGTGLAAPQVHQSKRLLVFFVDAGRARAHAHGGGPDDEGKGEGAPLTVLVNPDYEALSEEKDESWEACLSIPGLAGRVPRYWHIRYWGTDLEGNAIEREATGFHARVVQHECDHLDGVLFPQRMTDMSTLIFTSEMDRYAEGEARAAASRPRAAS</sequence>
<feature type="active site" evidence="6">
    <location>
        <position position="154"/>
    </location>
</feature>
<comment type="similarity">
    <text evidence="1 6">Belongs to the polypeptide deformylase family.</text>
</comment>
<keyword evidence="8" id="KW-1185">Reference proteome</keyword>
<dbReference type="Proteomes" id="UP000253941">
    <property type="component" value="Unassembled WGS sequence"/>
</dbReference>
<comment type="cofactor">
    <cofactor evidence="6">
        <name>Fe(2+)</name>
        <dbReference type="ChEBI" id="CHEBI:29033"/>
    </cofactor>
    <text evidence="6">Binds 1 Fe(2+) ion.</text>
</comment>
<evidence type="ECO:0000256" key="2">
    <source>
        <dbReference type="ARBA" id="ARBA00022723"/>
    </source>
</evidence>
<name>A0A369TBJ7_9PROT</name>
<reference evidence="7 8" key="1">
    <citation type="submission" date="2018-07" db="EMBL/GenBank/DDBJ databases">
        <title>Venubactetium sediminum gen. nov., sp. nov., isolated from a marine solar saltern.</title>
        <authorList>
            <person name="Wang S."/>
        </authorList>
    </citation>
    <scope>NUCLEOTIDE SEQUENCE [LARGE SCALE GENOMIC DNA]</scope>
    <source>
        <strain evidence="7 8">WD2A32</strain>
    </source>
</reference>
<comment type="function">
    <text evidence="6">Removes the formyl group from the N-terminal Met of newly synthesized proteins. Requires at least a dipeptide for an efficient rate of reaction. N-terminal L-methionine is a prerequisite for activity but the enzyme has broad specificity at other positions.</text>
</comment>
<comment type="catalytic activity">
    <reaction evidence="6">
        <text>N-terminal N-formyl-L-methionyl-[peptide] + H2O = N-terminal L-methionyl-[peptide] + formate</text>
        <dbReference type="Rhea" id="RHEA:24420"/>
        <dbReference type="Rhea" id="RHEA-COMP:10639"/>
        <dbReference type="Rhea" id="RHEA-COMP:10640"/>
        <dbReference type="ChEBI" id="CHEBI:15377"/>
        <dbReference type="ChEBI" id="CHEBI:15740"/>
        <dbReference type="ChEBI" id="CHEBI:49298"/>
        <dbReference type="ChEBI" id="CHEBI:64731"/>
        <dbReference type="EC" id="3.5.1.88"/>
    </reaction>
</comment>
<dbReference type="Gene3D" id="3.90.45.10">
    <property type="entry name" value="Peptide deformylase"/>
    <property type="match status" value="1"/>
</dbReference>
<dbReference type="PRINTS" id="PR01576">
    <property type="entry name" value="PDEFORMYLASE"/>
</dbReference>
<dbReference type="SUPFAM" id="SSF56420">
    <property type="entry name" value="Peptide deformylase"/>
    <property type="match status" value="1"/>
</dbReference>
<dbReference type="HAMAP" id="MF_00163">
    <property type="entry name" value="Pep_deformylase"/>
    <property type="match status" value="1"/>
</dbReference>
<feature type="binding site" evidence="6">
    <location>
        <position position="157"/>
    </location>
    <ligand>
        <name>Fe cation</name>
        <dbReference type="ChEBI" id="CHEBI:24875"/>
    </ligand>
</feature>
<dbReference type="GO" id="GO:0006412">
    <property type="term" value="P:translation"/>
    <property type="evidence" value="ECO:0007669"/>
    <property type="project" value="UniProtKB-UniRule"/>
</dbReference>
<organism evidence="7 8">
    <name type="scientific">Ferruginivarius sediminum</name>
    <dbReference type="NCBI Taxonomy" id="2661937"/>
    <lineage>
        <taxon>Bacteria</taxon>
        <taxon>Pseudomonadati</taxon>
        <taxon>Pseudomonadota</taxon>
        <taxon>Alphaproteobacteria</taxon>
        <taxon>Rhodospirillales</taxon>
        <taxon>Rhodospirillaceae</taxon>
        <taxon>Ferruginivarius</taxon>
    </lineage>
</organism>
<dbReference type="AlphaFoldDB" id="A0A369TBJ7"/>
<keyword evidence="2 6" id="KW-0479">Metal-binding</keyword>
<dbReference type="GO" id="GO:0046872">
    <property type="term" value="F:metal ion binding"/>
    <property type="evidence" value="ECO:0007669"/>
    <property type="project" value="UniProtKB-KW"/>
</dbReference>
<dbReference type="CDD" id="cd00487">
    <property type="entry name" value="Pep_deformylase"/>
    <property type="match status" value="1"/>
</dbReference>